<dbReference type="PANTHER" id="PTHR45036:SF1">
    <property type="entry name" value="METHYLTRANSFERASE LIKE 7A"/>
    <property type="match status" value="1"/>
</dbReference>
<dbReference type="InterPro" id="IPR029063">
    <property type="entry name" value="SAM-dependent_MTases_sf"/>
</dbReference>
<protein>
    <submittedName>
        <fullName evidence="2">Methyltransferase domain-containing protein</fullName>
    </submittedName>
</protein>
<dbReference type="SUPFAM" id="SSF53335">
    <property type="entry name" value="S-adenosyl-L-methionine-dependent methyltransferases"/>
    <property type="match status" value="1"/>
</dbReference>
<dbReference type="OrthoDB" id="9777830at2"/>
<dbReference type="EMBL" id="FMVJ01000005">
    <property type="protein sequence ID" value="SCY67183.1"/>
    <property type="molecule type" value="Genomic_DNA"/>
</dbReference>
<dbReference type="Gene3D" id="3.40.50.150">
    <property type="entry name" value="Vaccinia Virus protein VP39"/>
    <property type="match status" value="1"/>
</dbReference>
<dbReference type="STRING" id="549386.SAMN02927923_01909"/>
<dbReference type="PANTHER" id="PTHR45036">
    <property type="entry name" value="METHYLTRANSFERASE LIKE 7B"/>
    <property type="match status" value="1"/>
</dbReference>
<evidence type="ECO:0000259" key="1">
    <source>
        <dbReference type="Pfam" id="PF08241"/>
    </source>
</evidence>
<organism evidence="2 3">
    <name type="scientific">Microvirga guangxiensis</name>
    <dbReference type="NCBI Taxonomy" id="549386"/>
    <lineage>
        <taxon>Bacteria</taxon>
        <taxon>Pseudomonadati</taxon>
        <taxon>Pseudomonadota</taxon>
        <taxon>Alphaproteobacteria</taxon>
        <taxon>Hyphomicrobiales</taxon>
        <taxon>Methylobacteriaceae</taxon>
        <taxon>Microvirga</taxon>
    </lineage>
</organism>
<dbReference type="Pfam" id="PF08241">
    <property type="entry name" value="Methyltransf_11"/>
    <property type="match status" value="1"/>
</dbReference>
<name>A0A1G5HTT6_9HYPH</name>
<sequence length="206" mass="22758">MSLYSRYIGPKLVSCLCSMDDISAERERVIPLARGVVLEIGMGPGLNLPFYNPADVTKVIGVDPNDAFLHLGEARQRSSHVQVEIVRAPAEALPLGDETIDTAVITYTLCSVEDPEQALREVRRVLKPGGRVLFLEHGLSPEEDVARWQHRLNPIWRSLAVGCNLTRPVAELLRQNGFSIQEMEEYYLGGAPRVIGFHCRGVAQAG</sequence>
<evidence type="ECO:0000313" key="2">
    <source>
        <dbReference type="EMBL" id="SCY67183.1"/>
    </source>
</evidence>
<keyword evidence="3" id="KW-1185">Reference proteome</keyword>
<gene>
    <name evidence="2" type="ORF">SAMN02927923_01909</name>
</gene>
<dbReference type="GO" id="GO:0032259">
    <property type="term" value="P:methylation"/>
    <property type="evidence" value="ECO:0007669"/>
    <property type="project" value="UniProtKB-KW"/>
</dbReference>
<accession>A0A1G5HTT6</accession>
<keyword evidence="2" id="KW-0808">Transferase</keyword>
<keyword evidence="2" id="KW-0489">Methyltransferase</keyword>
<dbReference type="GO" id="GO:0008757">
    <property type="term" value="F:S-adenosylmethionine-dependent methyltransferase activity"/>
    <property type="evidence" value="ECO:0007669"/>
    <property type="project" value="InterPro"/>
</dbReference>
<feature type="domain" description="Methyltransferase type 11" evidence="1">
    <location>
        <begin position="38"/>
        <end position="134"/>
    </location>
</feature>
<dbReference type="RefSeq" id="WP_091133733.1">
    <property type="nucleotide sequence ID" value="NZ_FMVJ01000005.1"/>
</dbReference>
<reference evidence="2 3" key="1">
    <citation type="submission" date="2016-10" db="EMBL/GenBank/DDBJ databases">
        <authorList>
            <person name="de Groot N.N."/>
        </authorList>
    </citation>
    <scope>NUCLEOTIDE SEQUENCE [LARGE SCALE GENOMIC DNA]</scope>
    <source>
        <strain evidence="2 3">CGMCC 1.7666</strain>
    </source>
</reference>
<dbReference type="InterPro" id="IPR013216">
    <property type="entry name" value="Methyltransf_11"/>
</dbReference>
<dbReference type="InterPro" id="IPR052356">
    <property type="entry name" value="Thiol_S-MT"/>
</dbReference>
<evidence type="ECO:0000313" key="3">
    <source>
        <dbReference type="Proteomes" id="UP000199569"/>
    </source>
</evidence>
<dbReference type="Proteomes" id="UP000199569">
    <property type="component" value="Unassembled WGS sequence"/>
</dbReference>
<proteinExistence type="predicted"/>
<dbReference type="CDD" id="cd02440">
    <property type="entry name" value="AdoMet_MTases"/>
    <property type="match status" value="1"/>
</dbReference>
<dbReference type="AlphaFoldDB" id="A0A1G5HTT6"/>